<evidence type="ECO:0000256" key="1">
    <source>
        <dbReference type="SAM" id="MobiDB-lite"/>
    </source>
</evidence>
<dbReference type="AlphaFoldDB" id="A0A2T9KCN5"/>
<dbReference type="EMBL" id="QDKQ01000016">
    <property type="protein sequence ID" value="PVM93653.1"/>
    <property type="molecule type" value="Genomic_DNA"/>
</dbReference>
<gene>
    <name evidence="2" type="ORF">DDF67_02920</name>
</gene>
<dbReference type="Proteomes" id="UP000245073">
    <property type="component" value="Unassembled WGS sequence"/>
</dbReference>
<dbReference type="OrthoDB" id="886411at2"/>
<accession>A0A2T9KCN5</accession>
<keyword evidence="3" id="KW-1185">Reference proteome</keyword>
<feature type="compositionally biased region" description="Basic and acidic residues" evidence="1">
    <location>
        <begin position="39"/>
        <end position="59"/>
    </location>
</feature>
<name>A0A2T9KCN5_9CAUL</name>
<organism evidence="2 3">
    <name type="scientific">Caulobacter endophyticus</name>
    <dbReference type="NCBI Taxonomy" id="2172652"/>
    <lineage>
        <taxon>Bacteria</taxon>
        <taxon>Pseudomonadati</taxon>
        <taxon>Pseudomonadota</taxon>
        <taxon>Alphaproteobacteria</taxon>
        <taxon>Caulobacterales</taxon>
        <taxon>Caulobacteraceae</taxon>
        <taxon>Caulobacter</taxon>
    </lineage>
</organism>
<comment type="caution">
    <text evidence="2">The sequence shown here is derived from an EMBL/GenBank/DDBJ whole genome shotgun (WGS) entry which is preliminary data.</text>
</comment>
<protein>
    <submittedName>
        <fullName evidence="2">Uncharacterized protein</fullName>
    </submittedName>
</protein>
<proteinExistence type="predicted"/>
<feature type="compositionally biased region" description="Basic and acidic residues" evidence="1">
    <location>
        <begin position="1"/>
        <end position="24"/>
    </location>
</feature>
<dbReference type="RefSeq" id="WP_109099460.1">
    <property type="nucleotide sequence ID" value="NZ_QDKQ01000016.1"/>
</dbReference>
<sequence>MSKRELIESTRGDKRYVRRDDKGQFSEVDDVGRASAADQRQHGDHDAGKGQGDKGDRKA</sequence>
<feature type="region of interest" description="Disordered" evidence="1">
    <location>
        <begin position="1"/>
        <end position="59"/>
    </location>
</feature>
<evidence type="ECO:0000313" key="3">
    <source>
        <dbReference type="Proteomes" id="UP000245073"/>
    </source>
</evidence>
<reference evidence="2 3" key="1">
    <citation type="submission" date="2018-04" db="EMBL/GenBank/DDBJ databases">
        <title>The genome sequence of Caulobacter sp. 744.</title>
        <authorList>
            <person name="Gao J."/>
            <person name="Sun J."/>
        </authorList>
    </citation>
    <scope>NUCLEOTIDE SEQUENCE [LARGE SCALE GENOMIC DNA]</scope>
    <source>
        <strain evidence="2 3">774</strain>
    </source>
</reference>
<evidence type="ECO:0000313" key="2">
    <source>
        <dbReference type="EMBL" id="PVM93653.1"/>
    </source>
</evidence>